<gene>
    <name evidence="2" type="ORF">TWF102_007411</name>
</gene>
<proteinExistence type="predicted"/>
<dbReference type="InterPro" id="IPR047801">
    <property type="entry name" value="Peptidase_C45"/>
</dbReference>
<reference evidence="2 3" key="1">
    <citation type="submission" date="2019-06" db="EMBL/GenBank/DDBJ databases">
        <authorList>
            <person name="Palmer J.M."/>
        </authorList>
    </citation>
    <scope>NUCLEOTIDE SEQUENCE [LARGE SCALE GENOMIC DNA]</scope>
    <source>
        <strain evidence="2 3">TWF102</strain>
    </source>
</reference>
<sequence length="359" mass="40157">MTAPKRIALSGTNGEIGFYHGVFLREQIVRQIKLYYEMFWNSSKLDREGVHRRAREYKETILKLVPHIHEEIVGIAEGAGVDILDIVALNVRSEIVLGEFQDGCTSISWKVPDEDGKPIQYLAQNWDWIRPVQENLAIITLSQPGKPTIQMITEAGIVGKIGYNSASVAVLLNALRAAPTDTNKLPIHILLRLCLESNSASEAYSQIERFGAASAQHILLGDVSGAKCLELSPIRNHCISPNDNDFLAHTNHSIENTAIKEPSEFPGSKERLARTYDIMKTINPTDLSPQMLRETIFSDIENGNFSICASENACQPKWIRTMTLFNIVIRLREGCKPGAELAFFNDSADWIDPKNIMRL</sequence>
<dbReference type="Gene3D" id="3.60.60.10">
    <property type="entry name" value="Penicillin V Acylase, Chain A"/>
    <property type="match status" value="1"/>
</dbReference>
<evidence type="ECO:0000313" key="3">
    <source>
        <dbReference type="Proteomes" id="UP000475325"/>
    </source>
</evidence>
<dbReference type="Pfam" id="PF03417">
    <property type="entry name" value="AAT"/>
    <property type="match status" value="1"/>
</dbReference>
<dbReference type="PANTHER" id="PTHR34180:SF1">
    <property type="entry name" value="BETA-ALANYL-DOPAMINE_CARCININE HYDROLASE"/>
    <property type="match status" value="1"/>
</dbReference>
<dbReference type="NCBIfam" id="NF040521">
    <property type="entry name" value="C45_proenzyme"/>
    <property type="match status" value="1"/>
</dbReference>
<evidence type="ECO:0000259" key="1">
    <source>
        <dbReference type="Pfam" id="PF03417"/>
    </source>
</evidence>
<feature type="domain" description="Peptidase C45 hydrolase" evidence="1">
    <location>
        <begin position="117"/>
        <end position="332"/>
    </location>
</feature>
<comment type="caution">
    <text evidence="2">The sequence shown here is derived from an EMBL/GenBank/DDBJ whole genome shotgun (WGS) entry which is preliminary data.</text>
</comment>
<dbReference type="Proteomes" id="UP000475325">
    <property type="component" value="Unassembled WGS sequence"/>
</dbReference>
<evidence type="ECO:0000313" key="2">
    <source>
        <dbReference type="EMBL" id="KAF3095012.1"/>
    </source>
</evidence>
<name>A0A7C8J7T5_ORBOL</name>
<accession>A0A7C8J7T5</accession>
<organism evidence="2 3">
    <name type="scientific">Orbilia oligospora</name>
    <name type="common">Nematode-trapping fungus</name>
    <name type="synonym">Arthrobotrys oligospora</name>
    <dbReference type="NCBI Taxonomy" id="2813651"/>
    <lineage>
        <taxon>Eukaryota</taxon>
        <taxon>Fungi</taxon>
        <taxon>Dikarya</taxon>
        <taxon>Ascomycota</taxon>
        <taxon>Pezizomycotina</taxon>
        <taxon>Orbiliomycetes</taxon>
        <taxon>Orbiliales</taxon>
        <taxon>Orbiliaceae</taxon>
        <taxon>Orbilia</taxon>
    </lineage>
</organism>
<dbReference type="Gene3D" id="1.10.10.2120">
    <property type="match status" value="1"/>
</dbReference>
<protein>
    <recommendedName>
        <fullName evidence="1">Peptidase C45 hydrolase domain-containing protein</fullName>
    </recommendedName>
</protein>
<dbReference type="InterPro" id="IPR005079">
    <property type="entry name" value="Peptidase_C45_hydrolase"/>
</dbReference>
<dbReference type="InterPro" id="IPR047794">
    <property type="entry name" value="C45_proenzyme-like"/>
</dbReference>
<dbReference type="PANTHER" id="PTHR34180">
    <property type="entry name" value="PEPTIDASE C45"/>
    <property type="match status" value="1"/>
</dbReference>
<dbReference type="EMBL" id="WIQW01000042">
    <property type="protein sequence ID" value="KAF3095012.1"/>
    <property type="molecule type" value="Genomic_DNA"/>
</dbReference>
<dbReference type="AlphaFoldDB" id="A0A7C8J7T5"/>